<sequence length="433" mass="47053">MGLLDNLDAMMDWLDRRTYGAERGSADSYQQRDGHVYGAPRYGSTFLPPGSLSQPLAGLMPFGSMANAQAYSLPIFGEAGRYNLTEGPVRSMLPDSYCSGGLAPAYPRWNVAPPAPMAADENESREAHAPRLHHDIGGHHRGWLAPGVDHSHLGPRPDASFVSYRLRPVTADEEAAQLNEALRRCVMQAVPATATAMPLARPAQAALPHAPSYHDFERERVDTLFACMDSLNLAHLPDEPYEATRDWSLESSEFAHLYASAEGRRIYEESAAATRAAGVHLREAMQAAGMTPVPNDGKAHDSTNNCLLISLLQHATHDYGSDHAQLVSQYREIMTEVRDAPLARNAPISALSLAAKRLVELINADPGMSPKLRVAFVSEFDGRMRVDEIGAKEPDARTVVVWDQGGHFEAVVPAEIAKLAFAGHSVASHQPVS</sequence>
<proteinExistence type="predicted"/>
<organism evidence="1 2">
    <name type="scientific">Paraburkholderia strydomiana</name>
    <dbReference type="NCBI Taxonomy" id="1245417"/>
    <lineage>
        <taxon>Bacteria</taxon>
        <taxon>Pseudomonadati</taxon>
        <taxon>Pseudomonadota</taxon>
        <taxon>Betaproteobacteria</taxon>
        <taxon>Burkholderiales</taxon>
        <taxon>Burkholderiaceae</taxon>
        <taxon>Paraburkholderia</taxon>
    </lineage>
</organism>
<comment type="caution">
    <text evidence="1">The sequence shown here is derived from an EMBL/GenBank/DDBJ whole genome shotgun (WGS) entry which is preliminary data.</text>
</comment>
<keyword evidence="2" id="KW-1185">Reference proteome</keyword>
<dbReference type="Proteomes" id="UP001629392">
    <property type="component" value="Unassembled WGS sequence"/>
</dbReference>
<evidence type="ECO:0000313" key="2">
    <source>
        <dbReference type="Proteomes" id="UP001629392"/>
    </source>
</evidence>
<name>A0ABW9EQ04_9BURK</name>
<gene>
    <name evidence="1" type="ORF">PQQ73_32500</name>
</gene>
<dbReference type="RefSeq" id="WP_408148608.1">
    <property type="nucleotide sequence ID" value="NZ_JAQQCJ010000034.1"/>
</dbReference>
<reference evidence="1 2" key="1">
    <citation type="journal article" date="2024" name="Chem. Sci.">
        <title>Discovery of megapolipeptins by genome mining of a Burkholderiales bacteria collection.</title>
        <authorList>
            <person name="Paulo B.S."/>
            <person name="Recchia M.J.J."/>
            <person name="Lee S."/>
            <person name="Fergusson C.H."/>
            <person name="Romanowski S.B."/>
            <person name="Hernandez A."/>
            <person name="Krull N."/>
            <person name="Liu D.Y."/>
            <person name="Cavanagh H."/>
            <person name="Bos A."/>
            <person name="Gray C.A."/>
            <person name="Murphy B.T."/>
            <person name="Linington R.G."/>
            <person name="Eustaquio A.S."/>
        </authorList>
    </citation>
    <scope>NUCLEOTIDE SEQUENCE [LARGE SCALE GENOMIC DNA]</scope>
    <source>
        <strain evidence="1 2">RL17-350-BIC-E</strain>
    </source>
</reference>
<protein>
    <recommendedName>
        <fullName evidence="3">Peptidase</fullName>
    </recommendedName>
</protein>
<dbReference type="EMBL" id="JAQQCL010000038">
    <property type="protein sequence ID" value="MFM0721032.1"/>
    <property type="molecule type" value="Genomic_DNA"/>
</dbReference>
<evidence type="ECO:0008006" key="3">
    <source>
        <dbReference type="Google" id="ProtNLM"/>
    </source>
</evidence>
<accession>A0ABW9EQ04</accession>
<evidence type="ECO:0000313" key="1">
    <source>
        <dbReference type="EMBL" id="MFM0721032.1"/>
    </source>
</evidence>